<feature type="compositionally biased region" description="Pro residues" evidence="1">
    <location>
        <begin position="122"/>
        <end position="133"/>
    </location>
</feature>
<feature type="compositionally biased region" description="Low complexity" evidence="1">
    <location>
        <begin position="437"/>
        <end position="459"/>
    </location>
</feature>
<evidence type="ECO:0008006" key="4">
    <source>
        <dbReference type="Google" id="ProtNLM"/>
    </source>
</evidence>
<feature type="compositionally biased region" description="Low complexity" evidence="1">
    <location>
        <begin position="409"/>
        <end position="430"/>
    </location>
</feature>
<gene>
    <name evidence="2" type="ORF">Rhopal_004669-T1</name>
</gene>
<feature type="region of interest" description="Disordered" evidence="1">
    <location>
        <begin position="106"/>
        <end position="176"/>
    </location>
</feature>
<feature type="region of interest" description="Disordered" evidence="1">
    <location>
        <begin position="384"/>
        <end position="536"/>
    </location>
</feature>
<feature type="compositionally biased region" description="Low complexity" evidence="1">
    <location>
        <begin position="489"/>
        <end position="513"/>
    </location>
</feature>
<evidence type="ECO:0000313" key="3">
    <source>
        <dbReference type="Proteomes" id="UP001342314"/>
    </source>
</evidence>
<evidence type="ECO:0000313" key="2">
    <source>
        <dbReference type="EMBL" id="GJN91646.1"/>
    </source>
</evidence>
<feature type="region of interest" description="Disordered" evidence="1">
    <location>
        <begin position="357"/>
        <end position="376"/>
    </location>
</feature>
<proteinExistence type="predicted"/>
<sequence>MAAPAGQAPAGLAARARPLRPASLDPYPGFYLASLDFSLDCLDQLFSYQLALVGLHPQCTPELRTRADDLLRTRRESAQRRGYEDGFFEKNAEMRQLQRAKRWLEGTLPQSRNMRDMAVQTDPPPPTPPPRPQPTAARPASPLASPDAPAPAPLPSTSALPATVSASSPGPRFSFPDSMERCPPALHSQLHILWCGDLDEDVTTRLFLHFLLRRQREPFPRPLAIKRSASGAILLGFRSSADVDAALGQLDDVALPLMGCRIRAVARGNSGSEFRWCDLSDEVRHAWTTHGRLPDAALRYVDKVDPPEKGVKVSKGYHAEWVRIQRARQAAEAELTAQYRPRRRRYGAGWSDDDDDGSFGSFWSSDEDDPRRSTRRRAPWFGSSMFSSRRRSASASPPAPSPWWPPQPQQKRQPAVRFAPAPGLQPAAAPTAPPAPYLAQAPTFPGFGTPPTLQPRASAPNPPPPLAAPGFAPSTTVPRAVQSVQPRPGVSTASGVAAPAPPAAAAGGSQATAKRPLPVGAVADASSDPRKRVRFG</sequence>
<reference evidence="2 3" key="1">
    <citation type="submission" date="2021-12" db="EMBL/GenBank/DDBJ databases">
        <title>High titer production of polyol ester of fatty acids by Rhodotorula paludigena BS15 towards product separation-free biomass refinery.</title>
        <authorList>
            <person name="Mano J."/>
            <person name="Ono H."/>
            <person name="Tanaka T."/>
            <person name="Naito K."/>
            <person name="Sushida H."/>
            <person name="Ike M."/>
            <person name="Tokuyasu K."/>
            <person name="Kitaoka M."/>
        </authorList>
    </citation>
    <scope>NUCLEOTIDE SEQUENCE [LARGE SCALE GENOMIC DNA]</scope>
    <source>
        <strain evidence="2 3">BS15</strain>
    </source>
</reference>
<keyword evidence="3" id="KW-1185">Reference proteome</keyword>
<dbReference type="AlphaFoldDB" id="A0AAV5GQ40"/>
<feature type="compositionally biased region" description="Pro residues" evidence="1">
    <location>
        <begin position="397"/>
        <end position="408"/>
    </location>
</feature>
<protein>
    <recommendedName>
        <fullName evidence="4">RRM domain-containing protein</fullName>
    </recommendedName>
</protein>
<feature type="compositionally biased region" description="Polar residues" evidence="1">
    <location>
        <begin position="474"/>
        <end position="485"/>
    </location>
</feature>
<organism evidence="2 3">
    <name type="scientific">Rhodotorula paludigena</name>
    <dbReference type="NCBI Taxonomy" id="86838"/>
    <lineage>
        <taxon>Eukaryota</taxon>
        <taxon>Fungi</taxon>
        <taxon>Dikarya</taxon>
        <taxon>Basidiomycota</taxon>
        <taxon>Pucciniomycotina</taxon>
        <taxon>Microbotryomycetes</taxon>
        <taxon>Sporidiobolales</taxon>
        <taxon>Sporidiobolaceae</taxon>
        <taxon>Rhodotorula</taxon>
    </lineage>
</organism>
<evidence type="ECO:0000256" key="1">
    <source>
        <dbReference type="SAM" id="MobiDB-lite"/>
    </source>
</evidence>
<comment type="caution">
    <text evidence="2">The sequence shown here is derived from an EMBL/GenBank/DDBJ whole genome shotgun (WGS) entry which is preliminary data.</text>
</comment>
<accession>A0AAV5GQ40</accession>
<dbReference type="Proteomes" id="UP001342314">
    <property type="component" value="Unassembled WGS sequence"/>
</dbReference>
<feature type="compositionally biased region" description="Low complexity" evidence="1">
    <location>
        <begin position="134"/>
        <end position="147"/>
    </location>
</feature>
<dbReference type="EMBL" id="BQKY01000009">
    <property type="protein sequence ID" value="GJN91646.1"/>
    <property type="molecule type" value="Genomic_DNA"/>
</dbReference>
<name>A0AAV5GQ40_9BASI</name>